<dbReference type="SUPFAM" id="SSF53383">
    <property type="entry name" value="PLP-dependent transferases"/>
    <property type="match status" value="1"/>
</dbReference>
<proteinExistence type="predicted"/>
<dbReference type="Proteomes" id="UP000811282">
    <property type="component" value="Unassembled WGS sequence"/>
</dbReference>
<evidence type="ECO:0000313" key="5">
    <source>
        <dbReference type="EMBL" id="MBT9432065.1"/>
    </source>
</evidence>
<sequence length="281" mass="30490">MNKYANIAKMVTASLPTWHAAHAEGLTGIRTLPGEGNQLTAADGHRFINMCSCSYLGLNLHPAITVGAIQALQQEGMISTSVSRARMAPQLLDETEALLREVFRCETIVTPSCYTASASVLPLLASGHFTGGIKPLMIFDGRCHFSMQTHKACCADETEVVTSPHNDCAFIERACQTHDRVAYICDGAYSMGDNAPLAELARLQQRYGLFLFIDDSHSLFVSGPRGCGLVRAHFDELNDHTVIVASLAKAFGATGGIILLSSHRQREIITAAVGRWVGRKW</sequence>
<accession>A0ABS5YAM2</accession>
<evidence type="ECO:0000259" key="4">
    <source>
        <dbReference type="Pfam" id="PF00155"/>
    </source>
</evidence>
<dbReference type="EMBL" id="JAFJYC010000001">
    <property type="protein sequence ID" value="MBT9432065.1"/>
    <property type="molecule type" value="Genomic_DNA"/>
</dbReference>
<keyword evidence="3" id="KW-0663">Pyridoxal phosphate</keyword>
<organism evidence="5 6">
    <name type="scientific">Candidatus Sodalis endolongispinus</name>
    <dbReference type="NCBI Taxonomy" id="2812662"/>
    <lineage>
        <taxon>Bacteria</taxon>
        <taxon>Pseudomonadati</taxon>
        <taxon>Pseudomonadota</taxon>
        <taxon>Gammaproteobacteria</taxon>
        <taxon>Enterobacterales</taxon>
        <taxon>Bruguierivoracaceae</taxon>
        <taxon>Sodalis</taxon>
    </lineage>
</organism>
<evidence type="ECO:0000256" key="1">
    <source>
        <dbReference type="ARBA" id="ARBA00001933"/>
    </source>
</evidence>
<keyword evidence="5" id="KW-0032">Aminotransferase</keyword>
<dbReference type="PANTHER" id="PTHR13693:SF100">
    <property type="entry name" value="8-AMINO-7-OXONONANOATE SYNTHASE"/>
    <property type="match status" value="1"/>
</dbReference>
<protein>
    <submittedName>
        <fullName evidence="5">Aminotransferase class I/II-fold pyridoxal phosphate-dependent enzyme</fullName>
    </submittedName>
</protein>
<dbReference type="InterPro" id="IPR050087">
    <property type="entry name" value="AON_synthase_class-II"/>
</dbReference>
<keyword evidence="6" id="KW-1185">Reference proteome</keyword>
<evidence type="ECO:0000256" key="3">
    <source>
        <dbReference type="ARBA" id="ARBA00022898"/>
    </source>
</evidence>
<comment type="cofactor">
    <cofactor evidence="1">
        <name>pyridoxal 5'-phosphate</name>
        <dbReference type="ChEBI" id="CHEBI:597326"/>
    </cofactor>
</comment>
<dbReference type="Gene3D" id="3.90.1150.10">
    <property type="entry name" value="Aspartate Aminotransferase, domain 1"/>
    <property type="match status" value="1"/>
</dbReference>
<dbReference type="Gene3D" id="3.40.640.10">
    <property type="entry name" value="Type I PLP-dependent aspartate aminotransferase-like (Major domain)"/>
    <property type="match status" value="1"/>
</dbReference>
<dbReference type="Pfam" id="PF00155">
    <property type="entry name" value="Aminotran_1_2"/>
    <property type="match status" value="1"/>
</dbReference>
<evidence type="ECO:0000256" key="2">
    <source>
        <dbReference type="ARBA" id="ARBA00022679"/>
    </source>
</evidence>
<comment type="caution">
    <text evidence="5">The sequence shown here is derived from an EMBL/GenBank/DDBJ whole genome shotgun (WGS) entry which is preliminary data.</text>
</comment>
<gene>
    <name evidence="5" type="ORF">JZM24_07905</name>
</gene>
<evidence type="ECO:0000313" key="6">
    <source>
        <dbReference type="Proteomes" id="UP000811282"/>
    </source>
</evidence>
<dbReference type="PANTHER" id="PTHR13693">
    <property type="entry name" value="CLASS II AMINOTRANSFERASE/8-AMINO-7-OXONONANOATE SYNTHASE"/>
    <property type="match status" value="1"/>
</dbReference>
<keyword evidence="2" id="KW-0808">Transferase</keyword>
<dbReference type="InterPro" id="IPR015424">
    <property type="entry name" value="PyrdxlP-dep_Trfase"/>
</dbReference>
<reference evidence="5 6" key="1">
    <citation type="journal article" date="2021" name="Genome Biol. Evol.">
        <title>The evolution of interdependence in a four-way mealybug symbiosis.</title>
        <authorList>
            <person name="Garber A.I."/>
            <person name="Kupper M."/>
            <person name="Laetsch D.R."/>
            <person name="Weldon S.R."/>
            <person name="Ladinsky M.S."/>
            <person name="Bjorkman P.J."/>
            <person name="McCutcheon J.P."/>
        </authorList>
    </citation>
    <scope>NUCLEOTIDE SEQUENCE [LARGE SCALE GENOMIC DNA]</scope>
    <source>
        <strain evidence="5">SOD</strain>
    </source>
</reference>
<dbReference type="RefSeq" id="WP_215669250.1">
    <property type="nucleotide sequence ID" value="NZ_JAFJYC010000001.1"/>
</dbReference>
<name>A0ABS5YAM2_9GAMM</name>
<dbReference type="InterPro" id="IPR004839">
    <property type="entry name" value="Aminotransferase_I/II_large"/>
</dbReference>
<dbReference type="GO" id="GO:0008483">
    <property type="term" value="F:transaminase activity"/>
    <property type="evidence" value="ECO:0007669"/>
    <property type="project" value="UniProtKB-KW"/>
</dbReference>
<dbReference type="InterPro" id="IPR015421">
    <property type="entry name" value="PyrdxlP-dep_Trfase_major"/>
</dbReference>
<feature type="domain" description="Aminotransferase class I/classII large" evidence="4">
    <location>
        <begin position="47"/>
        <end position="269"/>
    </location>
</feature>
<dbReference type="InterPro" id="IPR015422">
    <property type="entry name" value="PyrdxlP-dep_Trfase_small"/>
</dbReference>